<dbReference type="EMBL" id="UYRS01018544">
    <property type="protein sequence ID" value="VDK37449.1"/>
    <property type="molecule type" value="Genomic_DNA"/>
</dbReference>
<organism evidence="3">
    <name type="scientific">Taenia asiatica</name>
    <name type="common">Asian tapeworm</name>
    <dbReference type="NCBI Taxonomy" id="60517"/>
    <lineage>
        <taxon>Eukaryota</taxon>
        <taxon>Metazoa</taxon>
        <taxon>Spiralia</taxon>
        <taxon>Lophotrochozoa</taxon>
        <taxon>Platyhelminthes</taxon>
        <taxon>Cestoda</taxon>
        <taxon>Eucestoda</taxon>
        <taxon>Cyclophyllidea</taxon>
        <taxon>Taeniidae</taxon>
        <taxon>Taenia</taxon>
    </lineage>
</organism>
<gene>
    <name evidence="1" type="ORF">TASK_LOCUS6860</name>
</gene>
<proteinExistence type="predicted"/>
<reference evidence="1 2" key="2">
    <citation type="submission" date="2018-11" db="EMBL/GenBank/DDBJ databases">
        <authorList>
            <consortium name="Pathogen Informatics"/>
        </authorList>
    </citation>
    <scope>NUCLEOTIDE SEQUENCE [LARGE SCALE GENOMIC DNA]</scope>
</reference>
<evidence type="ECO:0000313" key="2">
    <source>
        <dbReference type="Proteomes" id="UP000282613"/>
    </source>
</evidence>
<dbReference type="Proteomes" id="UP000282613">
    <property type="component" value="Unassembled WGS sequence"/>
</dbReference>
<dbReference type="WBParaSite" id="TASK_0000685901-mRNA-1">
    <property type="protein sequence ID" value="TASK_0000685901-mRNA-1"/>
    <property type="gene ID" value="TASK_0000685901"/>
</dbReference>
<dbReference type="AlphaFoldDB" id="A0A0R3W8Y0"/>
<protein>
    <submittedName>
        <fullName evidence="3">Chromosome 1 open reading frame 146</fullName>
    </submittedName>
</protein>
<evidence type="ECO:0000313" key="3">
    <source>
        <dbReference type="WBParaSite" id="TASK_0000685901-mRNA-1"/>
    </source>
</evidence>
<dbReference type="OrthoDB" id="6279036at2759"/>
<keyword evidence="2" id="KW-1185">Reference proteome</keyword>
<evidence type="ECO:0000313" key="1">
    <source>
        <dbReference type="EMBL" id="VDK37449.1"/>
    </source>
</evidence>
<accession>A0A0R3W8Y0</accession>
<sequence>MVAIPGWRSIQLRQPFSTRLCQHINRFTWVDKHLCRLLFPQPSPNCYLNASEAILYQREQTKSYSRFLATCACARDPAIVNFRIMPDLDEDAILESATMTHNKSLLTRFIKNSFMTALPIRVHWASVNGYVTVYESAHEPPKYYVENAENRLAGCDCVIYVVDDSPFSMSDLTATVESLAPHQKLIIAVVINSSLDESSTMGCLAKFLQ</sequence>
<reference evidence="3" key="1">
    <citation type="submission" date="2017-02" db="UniProtKB">
        <authorList>
            <consortium name="WormBaseParasite"/>
        </authorList>
    </citation>
    <scope>IDENTIFICATION</scope>
</reference>
<name>A0A0R3W8Y0_TAEAS</name>